<proteinExistence type="predicted"/>
<sequence>MYKFLAVFLNLVLFAYVLARPAHEHLIDSLATSTTTTPATIIKQIDITNPDGSFNSSYETSNGIQVLSTGYLKTIQVPQQVDNDGHVIDEHEETILVQRGFYRYVHPDGKEVELRYIADENGFQPEGDHLPKASQ</sequence>
<keyword evidence="5" id="KW-1185">Reference proteome</keyword>
<dbReference type="PROSITE" id="PS51155">
    <property type="entry name" value="CHIT_BIND_RR_2"/>
    <property type="match status" value="1"/>
</dbReference>
<name>A0A1A9X157_9MUSC</name>
<dbReference type="Proteomes" id="UP000091820">
    <property type="component" value="Unassembled WGS sequence"/>
</dbReference>
<keyword evidence="3" id="KW-0732">Signal</keyword>
<dbReference type="PANTHER" id="PTHR10380">
    <property type="entry name" value="CUTICLE PROTEIN"/>
    <property type="match status" value="1"/>
</dbReference>
<dbReference type="GO" id="GO:0062129">
    <property type="term" value="C:chitin-based extracellular matrix"/>
    <property type="evidence" value="ECO:0007669"/>
    <property type="project" value="TreeGrafter"/>
</dbReference>
<reference evidence="5" key="1">
    <citation type="submission" date="2014-03" db="EMBL/GenBank/DDBJ databases">
        <authorList>
            <person name="Aksoy S."/>
            <person name="Warren W."/>
            <person name="Wilson R.K."/>
        </authorList>
    </citation>
    <scope>NUCLEOTIDE SEQUENCE [LARGE SCALE GENOMIC DNA]</scope>
    <source>
        <strain evidence="5">IAEA</strain>
    </source>
</reference>
<dbReference type="InterPro" id="IPR031311">
    <property type="entry name" value="CHIT_BIND_RR_consensus"/>
</dbReference>
<evidence type="ECO:0000313" key="5">
    <source>
        <dbReference type="Proteomes" id="UP000091820"/>
    </source>
</evidence>
<dbReference type="PROSITE" id="PS00233">
    <property type="entry name" value="CHIT_BIND_RR_1"/>
    <property type="match status" value="1"/>
</dbReference>
<dbReference type="Pfam" id="PF00379">
    <property type="entry name" value="Chitin_bind_4"/>
    <property type="match status" value="1"/>
</dbReference>
<dbReference type="AlphaFoldDB" id="A0A1A9X157"/>
<accession>A0A1A9X157</accession>
<dbReference type="EnsemblMetazoa" id="GBRI040385-RA">
    <property type="protein sequence ID" value="GBRI040385-PA"/>
    <property type="gene ID" value="GBRI040385"/>
</dbReference>
<dbReference type="InterPro" id="IPR050468">
    <property type="entry name" value="Cuticle_Struct_Prot"/>
</dbReference>
<dbReference type="InterPro" id="IPR000618">
    <property type="entry name" value="Insect_cuticle"/>
</dbReference>
<dbReference type="STRING" id="37001.A0A1A9X157"/>
<organism evidence="4 5">
    <name type="scientific">Glossina brevipalpis</name>
    <dbReference type="NCBI Taxonomy" id="37001"/>
    <lineage>
        <taxon>Eukaryota</taxon>
        <taxon>Metazoa</taxon>
        <taxon>Ecdysozoa</taxon>
        <taxon>Arthropoda</taxon>
        <taxon>Hexapoda</taxon>
        <taxon>Insecta</taxon>
        <taxon>Pterygota</taxon>
        <taxon>Neoptera</taxon>
        <taxon>Endopterygota</taxon>
        <taxon>Diptera</taxon>
        <taxon>Brachycera</taxon>
        <taxon>Muscomorpha</taxon>
        <taxon>Hippoboscoidea</taxon>
        <taxon>Glossinidae</taxon>
        <taxon>Glossina</taxon>
    </lineage>
</organism>
<protein>
    <submittedName>
        <fullName evidence="4">Uncharacterized protein</fullName>
    </submittedName>
</protein>
<feature type="chain" id="PRO_5008400955" evidence="3">
    <location>
        <begin position="20"/>
        <end position="135"/>
    </location>
</feature>
<dbReference type="PANTHER" id="PTHR10380:SF215">
    <property type="entry name" value="CUTICULAR PROTEIN 49AG"/>
    <property type="match status" value="1"/>
</dbReference>
<evidence type="ECO:0000256" key="2">
    <source>
        <dbReference type="PROSITE-ProRule" id="PRU00497"/>
    </source>
</evidence>
<dbReference type="VEuPathDB" id="VectorBase:GBRI040385"/>
<feature type="signal peptide" evidence="3">
    <location>
        <begin position="1"/>
        <end position="19"/>
    </location>
</feature>
<evidence type="ECO:0000313" key="4">
    <source>
        <dbReference type="EnsemblMetazoa" id="GBRI040385-PA"/>
    </source>
</evidence>
<keyword evidence="1 2" id="KW-0193">Cuticle</keyword>
<dbReference type="GO" id="GO:0008010">
    <property type="term" value="F:structural constituent of chitin-based larval cuticle"/>
    <property type="evidence" value="ECO:0007669"/>
    <property type="project" value="TreeGrafter"/>
</dbReference>
<evidence type="ECO:0000256" key="3">
    <source>
        <dbReference type="SAM" id="SignalP"/>
    </source>
</evidence>
<evidence type="ECO:0000256" key="1">
    <source>
        <dbReference type="ARBA" id="ARBA00022460"/>
    </source>
</evidence>
<reference evidence="4" key="2">
    <citation type="submission" date="2020-05" db="UniProtKB">
        <authorList>
            <consortium name="EnsemblMetazoa"/>
        </authorList>
    </citation>
    <scope>IDENTIFICATION</scope>
    <source>
        <strain evidence="4">IAEA</strain>
    </source>
</reference>